<evidence type="ECO:0000256" key="6">
    <source>
        <dbReference type="ARBA" id="ARBA00022679"/>
    </source>
</evidence>
<dbReference type="CDD" id="cd07895">
    <property type="entry name" value="Adenylation_mRNA_capping"/>
    <property type="match status" value="1"/>
</dbReference>
<evidence type="ECO:0000313" key="22">
    <source>
        <dbReference type="EMBL" id="KAF4631425.1"/>
    </source>
</evidence>
<sequence length="440" mass="50913">MSTTGPVSIIEAPGERIGGEYLHHMRSQVAQLLDRKQLSFPGAQPVSFARRHLEELKKQDYYVCEKSDGMRFLLYLTSNEYNEEVQFLIDRKNDYWIIPPNTLHFPVPKDVKSFHINTLIDGELVMDKLPSGQMQPKYLVFDCMILDGNTLMNRTLDKRLAYFKERIYEPYKKLLADFPEEIPFMHFLMEMKAMQFSYAIEMMFNNVLPNLPHGNDGLIFTCRTSEYKHGTDQNILKWKPEAENSIDFRLSLEFPVVQPDQQDISEGITKPYPDYEALPVCNLLMYSGDGREDPWYSTMFLESDEWDSLKALNEPLNDRIVECFMDTQKRWRYMRFRDDKTNANHTSTVESVIESIMDRVTKQDLINAQMVIRDEWKRRAAEQQAREKKEIEKKRVASGGIPGLGNGALNPSAAAGQGQKRKSEEQGNGRPSPGPPVKEL</sequence>
<comment type="catalytic activity">
    <reaction evidence="14">
        <text>a 5'-end diphospho-ribonucleoside in mRNA + GTP + H(+) = a 5'-end (5'-triphosphoguanosine)-ribonucleoside in mRNA + diphosphate</text>
        <dbReference type="Rhea" id="RHEA:67012"/>
        <dbReference type="Rhea" id="RHEA-COMP:17165"/>
        <dbReference type="Rhea" id="RHEA-COMP:17166"/>
        <dbReference type="ChEBI" id="CHEBI:15378"/>
        <dbReference type="ChEBI" id="CHEBI:33019"/>
        <dbReference type="ChEBI" id="CHEBI:37565"/>
        <dbReference type="ChEBI" id="CHEBI:167616"/>
        <dbReference type="ChEBI" id="CHEBI:167617"/>
        <dbReference type="EC" id="2.7.7.50"/>
    </reaction>
    <physiologicalReaction direction="left-to-right" evidence="14">
        <dbReference type="Rhea" id="RHEA:67013"/>
    </physiologicalReaction>
</comment>
<evidence type="ECO:0000256" key="5">
    <source>
        <dbReference type="ARBA" id="ARBA00022664"/>
    </source>
</evidence>
<feature type="domain" description="mRNA capping enzyme adenylation" evidence="20">
    <location>
        <begin position="44"/>
        <end position="239"/>
    </location>
</feature>
<feature type="domain" description="mRNA capping enzyme C-terminal" evidence="21">
    <location>
        <begin position="243"/>
        <end position="366"/>
    </location>
</feature>
<dbReference type="InterPro" id="IPR013846">
    <property type="entry name" value="mRNA_cap_enzyme_C"/>
</dbReference>
<gene>
    <name evidence="22" type="ORF">G7Y89_g6703</name>
</gene>
<dbReference type="OrthoDB" id="200924at2759"/>
<organism evidence="22 23">
    <name type="scientific">Cudoniella acicularis</name>
    <dbReference type="NCBI Taxonomy" id="354080"/>
    <lineage>
        <taxon>Eukaryota</taxon>
        <taxon>Fungi</taxon>
        <taxon>Dikarya</taxon>
        <taxon>Ascomycota</taxon>
        <taxon>Pezizomycotina</taxon>
        <taxon>Leotiomycetes</taxon>
        <taxon>Helotiales</taxon>
        <taxon>Tricladiaceae</taxon>
        <taxon>Cudoniella</taxon>
    </lineage>
</organism>
<dbReference type="InterPro" id="IPR017075">
    <property type="entry name" value="mRNA_cap_enzyme_alpha"/>
</dbReference>
<evidence type="ECO:0000256" key="11">
    <source>
        <dbReference type="ARBA" id="ARBA00023242"/>
    </source>
</evidence>
<evidence type="ECO:0000256" key="1">
    <source>
        <dbReference type="ARBA" id="ARBA00004123"/>
    </source>
</evidence>
<dbReference type="GO" id="GO:0006370">
    <property type="term" value="P:7-methylguanosine mRNA capping"/>
    <property type="evidence" value="ECO:0007669"/>
    <property type="project" value="UniProtKB-KW"/>
</dbReference>
<reference evidence="22 23" key="1">
    <citation type="submission" date="2020-03" db="EMBL/GenBank/DDBJ databases">
        <title>Draft Genome Sequence of Cudoniella acicularis.</title>
        <authorList>
            <person name="Buettner E."/>
            <person name="Kellner H."/>
        </authorList>
    </citation>
    <scope>NUCLEOTIDE SEQUENCE [LARGE SCALE GENOMIC DNA]</scope>
    <source>
        <strain evidence="22 23">DSM 108380</strain>
    </source>
</reference>
<evidence type="ECO:0000256" key="16">
    <source>
        <dbReference type="ARBA" id="ARBA00053845"/>
    </source>
</evidence>
<keyword evidence="10 17" id="KW-0342">GTP-binding</keyword>
<evidence type="ECO:0000256" key="10">
    <source>
        <dbReference type="ARBA" id="ARBA00023134"/>
    </source>
</evidence>
<evidence type="ECO:0000256" key="2">
    <source>
        <dbReference type="ARBA" id="ARBA00010237"/>
    </source>
</evidence>
<feature type="compositionally biased region" description="Basic and acidic residues" evidence="19">
    <location>
        <begin position="383"/>
        <end position="395"/>
    </location>
</feature>
<dbReference type="FunFam" id="2.40.50.140:FF:000275">
    <property type="entry name" value="mRNA-capping enzyme subunit alpha"/>
    <property type="match status" value="1"/>
</dbReference>
<evidence type="ECO:0000259" key="21">
    <source>
        <dbReference type="Pfam" id="PF03919"/>
    </source>
</evidence>
<comment type="function">
    <text evidence="16 17">Second step of mRNA capping. Transfer of the GMP moiety of GTP to the 5'-end of RNA via an enzyme-GMP covalent reaction intermediate.</text>
</comment>
<dbReference type="PANTHER" id="PTHR10367">
    <property type="entry name" value="MRNA-CAPPING ENZYME"/>
    <property type="match status" value="1"/>
</dbReference>
<evidence type="ECO:0000256" key="7">
    <source>
        <dbReference type="ARBA" id="ARBA00022695"/>
    </source>
</evidence>
<dbReference type="EC" id="2.7.7.50" evidence="3 17"/>
<keyword evidence="5 17" id="KW-0507">mRNA processing</keyword>
<dbReference type="Proteomes" id="UP000566819">
    <property type="component" value="Unassembled WGS sequence"/>
</dbReference>
<evidence type="ECO:0000259" key="20">
    <source>
        <dbReference type="Pfam" id="PF01331"/>
    </source>
</evidence>
<keyword evidence="23" id="KW-1185">Reference proteome</keyword>
<evidence type="ECO:0000256" key="8">
    <source>
        <dbReference type="ARBA" id="ARBA00022741"/>
    </source>
</evidence>
<comment type="similarity">
    <text evidence="2 17">Belongs to the eukaryotic GTase family.</text>
</comment>
<keyword evidence="11 17" id="KW-0539">Nucleus</keyword>
<dbReference type="InterPro" id="IPR001339">
    <property type="entry name" value="mRNA_cap_enzyme_adenylation"/>
</dbReference>
<evidence type="ECO:0000256" key="3">
    <source>
        <dbReference type="ARBA" id="ARBA00012475"/>
    </source>
</evidence>
<dbReference type="Pfam" id="PF01331">
    <property type="entry name" value="mRNA_cap_enzyme"/>
    <property type="match status" value="1"/>
</dbReference>
<feature type="active site" description="N6-GMP-lysine intermediate" evidence="18">
    <location>
        <position position="66"/>
    </location>
</feature>
<name>A0A8H4W4H9_9HELO</name>
<keyword evidence="6 17" id="KW-0808">Transferase</keyword>
<evidence type="ECO:0000256" key="15">
    <source>
        <dbReference type="ARBA" id="ARBA00047082"/>
    </source>
</evidence>
<evidence type="ECO:0000256" key="12">
    <source>
        <dbReference type="ARBA" id="ARBA00029909"/>
    </source>
</evidence>
<dbReference type="Pfam" id="PF03919">
    <property type="entry name" value="mRNA_cap_C"/>
    <property type="match status" value="1"/>
</dbReference>
<evidence type="ECO:0000256" key="14">
    <source>
        <dbReference type="ARBA" id="ARBA00044624"/>
    </source>
</evidence>
<dbReference type="PANTHER" id="PTHR10367:SF17">
    <property type="entry name" value="MRNA-CAPPING ENZYME"/>
    <property type="match status" value="1"/>
</dbReference>
<dbReference type="AlphaFoldDB" id="A0A8H4W4H9"/>
<dbReference type="Gene3D" id="2.40.50.140">
    <property type="entry name" value="Nucleic acid-binding proteins"/>
    <property type="match status" value="1"/>
</dbReference>
<dbReference type="GO" id="GO:0031533">
    <property type="term" value="C:mRNA capping enzyme complex"/>
    <property type="evidence" value="ECO:0007669"/>
    <property type="project" value="InterPro"/>
</dbReference>
<dbReference type="EMBL" id="JAAMPI010000445">
    <property type="protein sequence ID" value="KAF4631425.1"/>
    <property type="molecule type" value="Genomic_DNA"/>
</dbReference>
<proteinExistence type="inferred from homology"/>
<dbReference type="Gene3D" id="3.30.470.30">
    <property type="entry name" value="DNA ligase/mRNA capping enzyme"/>
    <property type="match status" value="1"/>
</dbReference>
<dbReference type="InterPro" id="IPR012340">
    <property type="entry name" value="NA-bd_OB-fold"/>
</dbReference>
<dbReference type="GO" id="GO:0005524">
    <property type="term" value="F:ATP binding"/>
    <property type="evidence" value="ECO:0007669"/>
    <property type="project" value="InterPro"/>
</dbReference>
<comment type="caution">
    <text evidence="22">The sequence shown here is derived from an EMBL/GenBank/DDBJ whole genome shotgun (WGS) entry which is preliminary data.</text>
</comment>
<evidence type="ECO:0000256" key="9">
    <source>
        <dbReference type="ARBA" id="ARBA00023042"/>
    </source>
</evidence>
<dbReference type="SUPFAM" id="SSF50249">
    <property type="entry name" value="Nucleic acid-binding proteins"/>
    <property type="match status" value="1"/>
</dbReference>
<dbReference type="FunFam" id="3.30.470.30:FF:000011">
    <property type="entry name" value="mRNA-capping enzyme subunit alpha"/>
    <property type="match status" value="1"/>
</dbReference>
<keyword evidence="9 17" id="KW-0506">mRNA capping</keyword>
<keyword evidence="7 17" id="KW-0548">Nucleotidyltransferase</keyword>
<protein>
    <recommendedName>
        <fullName evidence="4 17">mRNA-capping enzyme subunit alpha</fullName>
        <ecNumber evidence="3 17">2.7.7.50</ecNumber>
    </recommendedName>
    <alternativeName>
        <fullName evidence="12 17">GTP--RNA guanylyltransferase</fullName>
    </alternativeName>
    <alternativeName>
        <fullName evidence="13 17">mRNA guanylyltransferase</fullName>
    </alternativeName>
</protein>
<accession>A0A8H4W4H9</accession>
<evidence type="ECO:0000256" key="19">
    <source>
        <dbReference type="SAM" id="MobiDB-lite"/>
    </source>
</evidence>
<evidence type="ECO:0000256" key="4">
    <source>
        <dbReference type="ARBA" id="ARBA00019171"/>
    </source>
</evidence>
<keyword evidence="8 17" id="KW-0547">Nucleotide-binding</keyword>
<evidence type="ECO:0000313" key="23">
    <source>
        <dbReference type="Proteomes" id="UP000566819"/>
    </source>
</evidence>
<dbReference type="InterPro" id="IPR051029">
    <property type="entry name" value="mRNA_Capping_Enz/RNA_Phosphat"/>
</dbReference>
<feature type="region of interest" description="Disordered" evidence="19">
    <location>
        <begin position="383"/>
        <end position="440"/>
    </location>
</feature>
<dbReference type="GO" id="GO:0005525">
    <property type="term" value="F:GTP binding"/>
    <property type="evidence" value="ECO:0007669"/>
    <property type="project" value="UniProtKB-KW"/>
</dbReference>
<evidence type="ECO:0000256" key="18">
    <source>
        <dbReference type="PIRSR" id="PIRSR036959-1"/>
    </source>
</evidence>
<dbReference type="PIRSF" id="PIRSF036959">
    <property type="entry name" value="mRNA_cap_alpha"/>
    <property type="match status" value="1"/>
</dbReference>
<comment type="subcellular location">
    <subcellularLocation>
        <location evidence="1 17">Nucleus</location>
    </subcellularLocation>
</comment>
<comment type="subunit">
    <text evidence="15">Heterodimer. The mRNA-capping enzyme is composed of two separate chains alpha and beta, respectively a mRNA guanylyltransferase and an mRNA 5'-triphosphate monophosphatase.</text>
</comment>
<dbReference type="SUPFAM" id="SSF56091">
    <property type="entry name" value="DNA ligase/mRNA capping enzyme, catalytic domain"/>
    <property type="match status" value="1"/>
</dbReference>
<dbReference type="GO" id="GO:0004484">
    <property type="term" value="F:mRNA guanylyltransferase activity"/>
    <property type="evidence" value="ECO:0007669"/>
    <property type="project" value="UniProtKB-EC"/>
</dbReference>
<evidence type="ECO:0000256" key="13">
    <source>
        <dbReference type="ARBA" id="ARBA00030702"/>
    </source>
</evidence>
<evidence type="ECO:0000256" key="17">
    <source>
        <dbReference type="PIRNR" id="PIRNR036959"/>
    </source>
</evidence>